<organism evidence="9 10">
    <name type="scientific">Euplotes crassus</name>
    <dbReference type="NCBI Taxonomy" id="5936"/>
    <lineage>
        <taxon>Eukaryota</taxon>
        <taxon>Sar</taxon>
        <taxon>Alveolata</taxon>
        <taxon>Ciliophora</taxon>
        <taxon>Intramacronucleata</taxon>
        <taxon>Spirotrichea</taxon>
        <taxon>Hypotrichia</taxon>
        <taxon>Euplotida</taxon>
        <taxon>Euplotidae</taxon>
        <taxon>Moneuplotes</taxon>
    </lineage>
</organism>
<dbReference type="PROSITE" id="PS00383">
    <property type="entry name" value="TYR_PHOSPHATASE_1"/>
    <property type="match status" value="1"/>
</dbReference>
<keyword evidence="6" id="KW-0131">Cell cycle</keyword>
<name>A0AAD1UNE5_EUPCR</name>
<evidence type="ECO:0000256" key="5">
    <source>
        <dbReference type="ARBA" id="ARBA00022912"/>
    </source>
</evidence>
<sequence>MERNYYKESGASKTGYNFYPSTQSAVNITQKYYNQDVSPLSKPVEIIQDTLYWLPSSTPPKGEGDDYYFSTDDCNELQYDPFNKDFGPLSLSMTHRFCCELTKMLHERRDRDGKIYHLTSLQGQKMANSACLMSLFMVIILQRTPEEAWNTFSEYHSQFTPFRDASSGDCSYKMTILDCLRGVEKAIELGWYDFKNFDVQEYEYYSKLDNGDLNWIIPGKICALMGPYETNYDSDGLKCHTPEDYSKVFESLGVERIIRLNEKCYDKSRFEQFGFKHNDLFFVDGSTPSIEIVDAFIELVDNTKGAVAVHCKAGLGRTGTLIGCYAMKRYEISAAAFIGWIRIARPGCVLGPQQHFLISIEDEMKYGNKVVTRYRRFEDYGRSGDSPYRKEIGMSPSERVTSLYGEENQGKYLLTAKKMRGSSKYK</sequence>
<dbReference type="InterPro" id="IPR020422">
    <property type="entry name" value="TYR_PHOSPHATASE_DUAL_dom"/>
</dbReference>
<dbReference type="Pfam" id="PF00782">
    <property type="entry name" value="DSPc"/>
    <property type="match status" value="1"/>
</dbReference>
<evidence type="ECO:0000313" key="9">
    <source>
        <dbReference type="EMBL" id="CAI2371056.1"/>
    </source>
</evidence>
<reference evidence="9" key="1">
    <citation type="submission" date="2023-07" db="EMBL/GenBank/DDBJ databases">
        <authorList>
            <consortium name="AG Swart"/>
            <person name="Singh M."/>
            <person name="Singh A."/>
            <person name="Seah K."/>
            <person name="Emmerich C."/>
        </authorList>
    </citation>
    <scope>NUCLEOTIDE SEQUENCE</scope>
    <source>
        <strain evidence="9">DP1</strain>
    </source>
</reference>
<gene>
    <name evidence="9" type="ORF">ECRASSUSDP1_LOCUS12376</name>
</gene>
<evidence type="ECO:0000256" key="3">
    <source>
        <dbReference type="ARBA" id="ARBA00022618"/>
    </source>
</evidence>
<dbReference type="SUPFAM" id="SSF52799">
    <property type="entry name" value="(Phosphotyrosine protein) phosphatases II"/>
    <property type="match status" value="1"/>
</dbReference>
<proteinExistence type="inferred from homology"/>
<dbReference type="InterPro" id="IPR029021">
    <property type="entry name" value="Prot-tyrosine_phosphatase-like"/>
</dbReference>
<dbReference type="InterPro" id="IPR000340">
    <property type="entry name" value="Dual-sp_phosphatase_cat-dom"/>
</dbReference>
<evidence type="ECO:0000256" key="1">
    <source>
        <dbReference type="ARBA" id="ARBA00007315"/>
    </source>
</evidence>
<dbReference type="InterPro" id="IPR050561">
    <property type="entry name" value="PTP"/>
</dbReference>
<evidence type="ECO:0000256" key="4">
    <source>
        <dbReference type="ARBA" id="ARBA00022801"/>
    </source>
</evidence>
<comment type="similarity">
    <text evidence="1">Belongs to the protein-tyrosine phosphatase family. Non-receptor class CDC14 subfamily.</text>
</comment>
<keyword evidence="4" id="KW-0378">Hydrolase</keyword>
<evidence type="ECO:0000259" key="8">
    <source>
        <dbReference type="PROSITE" id="PS50056"/>
    </source>
</evidence>
<dbReference type="InterPro" id="IPR029260">
    <property type="entry name" value="DSPn"/>
</dbReference>
<evidence type="ECO:0000313" key="10">
    <source>
        <dbReference type="Proteomes" id="UP001295684"/>
    </source>
</evidence>
<dbReference type="SMART" id="SM00195">
    <property type="entry name" value="DSPc"/>
    <property type="match status" value="1"/>
</dbReference>
<dbReference type="PROSITE" id="PS50056">
    <property type="entry name" value="TYR_PHOSPHATASE_2"/>
    <property type="match status" value="1"/>
</dbReference>
<dbReference type="EMBL" id="CAMPGE010012280">
    <property type="protein sequence ID" value="CAI2371056.1"/>
    <property type="molecule type" value="Genomic_DNA"/>
</dbReference>
<dbReference type="CDD" id="cd14499">
    <property type="entry name" value="CDC14_C"/>
    <property type="match status" value="1"/>
</dbReference>
<feature type="domain" description="Tyrosine-protein phosphatase" evidence="7">
    <location>
        <begin position="211"/>
        <end position="369"/>
    </location>
</feature>
<dbReference type="Gene3D" id="3.90.190.10">
    <property type="entry name" value="Protein tyrosine phosphatase superfamily"/>
    <property type="match status" value="2"/>
</dbReference>
<dbReference type="InterPro" id="IPR044506">
    <property type="entry name" value="CDC14_C"/>
</dbReference>
<dbReference type="GO" id="GO:0004725">
    <property type="term" value="F:protein tyrosine phosphatase activity"/>
    <property type="evidence" value="ECO:0007669"/>
    <property type="project" value="UniProtKB-EC"/>
</dbReference>
<dbReference type="InterPro" id="IPR000387">
    <property type="entry name" value="Tyr_Pase_dom"/>
</dbReference>
<dbReference type="PROSITE" id="PS50054">
    <property type="entry name" value="TYR_PHOSPHATASE_DUAL"/>
    <property type="match status" value="1"/>
</dbReference>
<dbReference type="CDD" id="cd17657">
    <property type="entry name" value="CDC14_N"/>
    <property type="match status" value="1"/>
</dbReference>
<evidence type="ECO:0000256" key="6">
    <source>
        <dbReference type="ARBA" id="ARBA00023306"/>
    </source>
</evidence>
<dbReference type="InterPro" id="IPR016130">
    <property type="entry name" value="Tyr_Pase_AS"/>
</dbReference>
<accession>A0AAD1UNE5</accession>
<dbReference type="Proteomes" id="UP001295684">
    <property type="component" value="Unassembled WGS sequence"/>
</dbReference>
<keyword evidence="3" id="KW-0132">Cell division</keyword>
<feature type="domain" description="Tyrosine specific protein phosphatases" evidence="8">
    <location>
        <begin position="294"/>
        <end position="356"/>
    </location>
</feature>
<dbReference type="Pfam" id="PF14671">
    <property type="entry name" value="DSPn"/>
    <property type="match status" value="1"/>
</dbReference>
<evidence type="ECO:0000259" key="7">
    <source>
        <dbReference type="PROSITE" id="PS50054"/>
    </source>
</evidence>
<comment type="caution">
    <text evidence="9">The sequence shown here is derived from an EMBL/GenBank/DDBJ whole genome shotgun (WGS) entry which is preliminary data.</text>
</comment>
<keyword evidence="5" id="KW-0904">Protein phosphatase</keyword>
<dbReference type="FunFam" id="3.90.190.10:FF:000006">
    <property type="entry name" value="Dual specificity protein phosphatase CDC14B"/>
    <property type="match status" value="1"/>
</dbReference>
<keyword evidence="10" id="KW-1185">Reference proteome</keyword>
<dbReference type="GO" id="GO:0051301">
    <property type="term" value="P:cell division"/>
    <property type="evidence" value="ECO:0007669"/>
    <property type="project" value="UniProtKB-KW"/>
</dbReference>
<protein>
    <recommendedName>
        <fullName evidence="2">protein-tyrosine-phosphatase</fullName>
        <ecNumber evidence="2">3.1.3.48</ecNumber>
    </recommendedName>
</protein>
<dbReference type="EC" id="3.1.3.48" evidence="2"/>
<dbReference type="PANTHER" id="PTHR23339">
    <property type="entry name" value="TYROSINE SPECIFIC PROTEIN PHOSPHATASE AND DUAL SPECIFICITY PROTEIN PHOSPHATASE"/>
    <property type="match status" value="1"/>
</dbReference>
<dbReference type="AlphaFoldDB" id="A0AAD1UNE5"/>
<evidence type="ECO:0000256" key="2">
    <source>
        <dbReference type="ARBA" id="ARBA00013064"/>
    </source>
</evidence>